<dbReference type="InterPro" id="IPR018392">
    <property type="entry name" value="LysM"/>
</dbReference>
<dbReference type="InterPro" id="IPR036779">
    <property type="entry name" value="LysM_dom_sf"/>
</dbReference>
<organism evidence="4 5">
    <name type="scientific">Dimorphilus gyrociliatus</name>
    <dbReference type="NCBI Taxonomy" id="2664684"/>
    <lineage>
        <taxon>Eukaryota</taxon>
        <taxon>Metazoa</taxon>
        <taxon>Spiralia</taxon>
        <taxon>Lophotrochozoa</taxon>
        <taxon>Annelida</taxon>
        <taxon>Polychaeta</taxon>
        <taxon>Polychaeta incertae sedis</taxon>
        <taxon>Dinophilidae</taxon>
        <taxon>Dimorphilus</taxon>
    </lineage>
</organism>
<keyword evidence="2" id="KW-1133">Transmembrane helix</keyword>
<keyword evidence="5" id="KW-1185">Reference proteome</keyword>
<evidence type="ECO:0000313" key="5">
    <source>
        <dbReference type="Proteomes" id="UP000549394"/>
    </source>
</evidence>
<dbReference type="Pfam" id="PF01476">
    <property type="entry name" value="LysM"/>
    <property type="match status" value="1"/>
</dbReference>
<gene>
    <name evidence="4" type="ORF">DGYR_LOCUS3270</name>
</gene>
<accession>A0A7I8VGB3</accession>
<sequence>MAGFLKRSYTGGKKVKTVKGLHYTSKAKHTKEKESVYTFPNPAFDDDDDDNDDENIKLTSRGHHESKTKLPKQKQLIMIIPVKKDDTLQNLALKYRRPVAEIKRVNNLQKDQDFYALTHIKVPILEDGVVSELVEDDSQVKIINEDEVNVGLKECDDPDMIVKTISIKDYCTPSEEARKFMVEMDRDISSIVKKTENSRKEHLNDVINMLTAPSIQPLKKDWFHWSDCRCSWSSIIILITFFVLVPAIFYLIFRCKWSNGSIECKFH</sequence>
<name>A0A7I8VGB3_9ANNE</name>
<feature type="transmembrane region" description="Helical" evidence="2">
    <location>
        <begin position="232"/>
        <end position="253"/>
    </location>
</feature>
<evidence type="ECO:0000259" key="3">
    <source>
        <dbReference type="PROSITE" id="PS51782"/>
    </source>
</evidence>
<dbReference type="PROSITE" id="PS51782">
    <property type="entry name" value="LYSM"/>
    <property type="match status" value="1"/>
</dbReference>
<dbReference type="CDD" id="cd00118">
    <property type="entry name" value="LysM"/>
    <property type="match status" value="1"/>
</dbReference>
<feature type="compositionally biased region" description="Acidic residues" evidence="1">
    <location>
        <begin position="44"/>
        <end position="53"/>
    </location>
</feature>
<dbReference type="PANTHER" id="PTHR20932:SF13">
    <property type="entry name" value="LD36653P"/>
    <property type="match status" value="1"/>
</dbReference>
<reference evidence="4 5" key="1">
    <citation type="submission" date="2020-08" db="EMBL/GenBank/DDBJ databases">
        <authorList>
            <person name="Hejnol A."/>
        </authorList>
    </citation>
    <scope>NUCLEOTIDE SEQUENCE [LARGE SCALE GENOMIC DNA]</scope>
</reference>
<dbReference type="OrthoDB" id="538216at2759"/>
<feature type="domain" description="LysM" evidence="3">
    <location>
        <begin position="78"/>
        <end position="122"/>
    </location>
</feature>
<dbReference type="PANTHER" id="PTHR20932">
    <property type="entry name" value="LYSM AND PUTATIVE PEPTIDOGLYCAN-BINDING DOMAIN-CONTAINING PROTEIN"/>
    <property type="match status" value="1"/>
</dbReference>
<proteinExistence type="predicted"/>
<dbReference type="EMBL" id="CAJFCJ010000005">
    <property type="protein sequence ID" value="CAD5114429.1"/>
    <property type="molecule type" value="Genomic_DNA"/>
</dbReference>
<protein>
    <recommendedName>
        <fullName evidence="3">LysM domain-containing protein</fullName>
    </recommendedName>
</protein>
<dbReference type="Proteomes" id="UP000549394">
    <property type="component" value="Unassembled WGS sequence"/>
</dbReference>
<dbReference type="AlphaFoldDB" id="A0A7I8VGB3"/>
<keyword evidence="2" id="KW-0812">Transmembrane</keyword>
<comment type="caution">
    <text evidence="4">The sequence shown here is derived from an EMBL/GenBank/DDBJ whole genome shotgun (WGS) entry which is preliminary data.</text>
</comment>
<evidence type="ECO:0000256" key="2">
    <source>
        <dbReference type="SAM" id="Phobius"/>
    </source>
</evidence>
<keyword evidence="2" id="KW-0472">Membrane</keyword>
<dbReference type="Gene3D" id="3.10.350.10">
    <property type="entry name" value="LysM domain"/>
    <property type="match status" value="1"/>
</dbReference>
<feature type="region of interest" description="Disordered" evidence="1">
    <location>
        <begin position="28"/>
        <end position="67"/>
    </location>
</feature>
<dbReference type="InterPro" id="IPR045030">
    <property type="entry name" value="LYSM1-4"/>
</dbReference>
<evidence type="ECO:0000313" key="4">
    <source>
        <dbReference type="EMBL" id="CAD5114429.1"/>
    </source>
</evidence>
<evidence type="ECO:0000256" key="1">
    <source>
        <dbReference type="SAM" id="MobiDB-lite"/>
    </source>
</evidence>